<dbReference type="PIRSF" id="PIRSF035652">
    <property type="entry name" value="CHP02436"/>
    <property type="match status" value="1"/>
</dbReference>
<organism evidence="1 2">
    <name type="scientific">Fibrella aquatilis</name>
    <dbReference type="NCBI Taxonomy" id="2817059"/>
    <lineage>
        <taxon>Bacteria</taxon>
        <taxon>Pseudomonadati</taxon>
        <taxon>Bacteroidota</taxon>
        <taxon>Cytophagia</taxon>
        <taxon>Cytophagales</taxon>
        <taxon>Spirosomataceae</taxon>
        <taxon>Fibrella</taxon>
    </lineage>
</organism>
<dbReference type="Gene3D" id="1.20.1440.60">
    <property type="entry name" value="23S rRNA-intervening sequence"/>
    <property type="match status" value="1"/>
</dbReference>
<proteinExistence type="predicted"/>
<evidence type="ECO:0000313" key="1">
    <source>
        <dbReference type="EMBL" id="MBO0930125.1"/>
    </source>
</evidence>
<dbReference type="SUPFAM" id="SSF158446">
    <property type="entry name" value="IVS-encoded protein-like"/>
    <property type="match status" value="1"/>
</dbReference>
<dbReference type="EMBL" id="JAFMYU010000002">
    <property type="protein sequence ID" value="MBO0930125.1"/>
    <property type="molecule type" value="Genomic_DNA"/>
</dbReference>
<dbReference type="NCBIfam" id="TIGR02436">
    <property type="entry name" value="four helix bundle protein"/>
    <property type="match status" value="1"/>
</dbReference>
<name>A0A939G2Z1_9BACT</name>
<gene>
    <name evidence="1" type="ORF">J2I48_03925</name>
</gene>
<accession>A0A939G2Z1</accession>
<dbReference type="Pfam" id="PF05635">
    <property type="entry name" value="23S_rRNA_IVP"/>
    <property type="match status" value="1"/>
</dbReference>
<dbReference type="Proteomes" id="UP000664795">
    <property type="component" value="Unassembled WGS sequence"/>
</dbReference>
<dbReference type="AlphaFoldDB" id="A0A939G2Z1"/>
<comment type="caution">
    <text evidence="1">The sequence shown here is derived from an EMBL/GenBank/DDBJ whole genome shotgun (WGS) entry which is preliminary data.</text>
</comment>
<sequence length="97" mass="10714">MIRCGTSIGANYRAACRAKSPADFIAKIDIVEEEADESCYWLELIGEAKLLPREAIVSAWREANELTAIFTKISITSKANNGRFAHKGSQPEKVERG</sequence>
<protein>
    <submittedName>
        <fullName evidence="1">Four helix bundle protein</fullName>
    </submittedName>
</protein>
<dbReference type="RefSeq" id="WP_207334087.1">
    <property type="nucleotide sequence ID" value="NZ_JAFMYU010000002.1"/>
</dbReference>
<dbReference type="InterPro" id="IPR036583">
    <property type="entry name" value="23S_rRNA_IVS_sf"/>
</dbReference>
<evidence type="ECO:0000313" key="2">
    <source>
        <dbReference type="Proteomes" id="UP000664795"/>
    </source>
</evidence>
<dbReference type="InterPro" id="IPR012657">
    <property type="entry name" value="23S_rRNA-intervening_sequence"/>
</dbReference>
<keyword evidence="2" id="KW-1185">Reference proteome</keyword>
<reference evidence="1 2" key="1">
    <citation type="submission" date="2021-03" db="EMBL/GenBank/DDBJ databases">
        <title>Fibrella sp. HMF5036 genome sequencing and assembly.</title>
        <authorList>
            <person name="Kang H."/>
            <person name="Kim H."/>
            <person name="Bae S."/>
            <person name="Joh K."/>
        </authorList>
    </citation>
    <scope>NUCLEOTIDE SEQUENCE [LARGE SCALE GENOMIC DNA]</scope>
    <source>
        <strain evidence="1 2">HMF5036</strain>
    </source>
</reference>